<evidence type="ECO:0000256" key="1">
    <source>
        <dbReference type="ARBA" id="ARBA00004651"/>
    </source>
</evidence>
<keyword evidence="5 6" id="KW-0472">Membrane</keyword>
<proteinExistence type="predicted"/>
<feature type="transmembrane region" description="Helical" evidence="6">
    <location>
        <begin position="43"/>
        <end position="60"/>
    </location>
</feature>
<evidence type="ECO:0000256" key="3">
    <source>
        <dbReference type="ARBA" id="ARBA00022692"/>
    </source>
</evidence>
<feature type="transmembrane region" description="Helical" evidence="6">
    <location>
        <begin position="72"/>
        <end position="95"/>
    </location>
</feature>
<feature type="transmembrane region" description="Helical" evidence="6">
    <location>
        <begin position="148"/>
        <end position="172"/>
    </location>
</feature>
<dbReference type="InterPro" id="IPR019108">
    <property type="entry name" value="Caa3_assmbl_CtaG-rel"/>
</dbReference>
<organism evidence="7 8">
    <name type="scientific">Siminovitchia thermophila</name>
    <dbReference type="NCBI Taxonomy" id="1245522"/>
    <lineage>
        <taxon>Bacteria</taxon>
        <taxon>Bacillati</taxon>
        <taxon>Bacillota</taxon>
        <taxon>Bacilli</taxon>
        <taxon>Bacillales</taxon>
        <taxon>Bacillaceae</taxon>
        <taxon>Siminovitchia</taxon>
    </lineage>
</organism>
<evidence type="ECO:0000256" key="2">
    <source>
        <dbReference type="ARBA" id="ARBA00022475"/>
    </source>
</evidence>
<dbReference type="Pfam" id="PF09678">
    <property type="entry name" value="Caa3_CtaG"/>
    <property type="match status" value="1"/>
</dbReference>
<comment type="caution">
    <text evidence="7">The sequence shown here is derived from an EMBL/GenBank/DDBJ whole genome shotgun (WGS) entry which is preliminary data.</text>
</comment>
<protein>
    <submittedName>
        <fullName evidence="7">Membrane protein</fullName>
    </submittedName>
</protein>
<gene>
    <name evidence="7" type="ORF">JOC94_001735</name>
</gene>
<accession>A0ABS2R7C6</accession>
<keyword evidence="3 6" id="KW-0812">Transmembrane</keyword>
<keyword evidence="4 6" id="KW-1133">Transmembrane helix</keyword>
<feature type="transmembrane region" description="Helical" evidence="6">
    <location>
        <begin position="14"/>
        <end position="31"/>
    </location>
</feature>
<sequence length="285" mass="32968">MNTNILSGYSWLELWSPVTFVAVVLLSFLYYKKVAGSSRYVVTKRQVTYFFIAAFIFYIVKGSPVKVIADTFLFSAHVFEIMALLFIVLPLLILSMPAEWARKYFWNHRLKFAIKLFGHPWMAALLFNGALTVYFVPRFFNIVHESLLLSIISQLFLMFMGFLMWWTIIMPLPEISKFSYFTRVAYIFLNAVLLMPIGIYLLIIIHQVHYPIYEATATQFIPSITAVYDQQLGGGLLKAIQLASYGIALFYLVKNWSRKEDEQEGQVDDENIRVVQGVVIHLPKK</sequence>
<dbReference type="Proteomes" id="UP000823485">
    <property type="component" value="Unassembled WGS sequence"/>
</dbReference>
<evidence type="ECO:0000313" key="8">
    <source>
        <dbReference type="Proteomes" id="UP000823485"/>
    </source>
</evidence>
<name>A0ABS2R7C6_9BACI</name>
<feature type="transmembrane region" description="Helical" evidence="6">
    <location>
        <begin position="184"/>
        <end position="205"/>
    </location>
</feature>
<evidence type="ECO:0000256" key="6">
    <source>
        <dbReference type="SAM" id="Phobius"/>
    </source>
</evidence>
<comment type="subcellular location">
    <subcellularLocation>
        <location evidence="1">Cell membrane</location>
        <topology evidence="1">Multi-pass membrane protein</topology>
    </subcellularLocation>
</comment>
<evidence type="ECO:0000313" key="7">
    <source>
        <dbReference type="EMBL" id="MBM7714763.1"/>
    </source>
</evidence>
<dbReference type="RefSeq" id="WP_077110138.1">
    <property type="nucleotide sequence ID" value="NZ_JAFBFH010000009.1"/>
</dbReference>
<keyword evidence="8" id="KW-1185">Reference proteome</keyword>
<feature type="transmembrane region" description="Helical" evidence="6">
    <location>
        <begin position="116"/>
        <end position="136"/>
    </location>
</feature>
<evidence type="ECO:0000256" key="4">
    <source>
        <dbReference type="ARBA" id="ARBA00022989"/>
    </source>
</evidence>
<evidence type="ECO:0000256" key="5">
    <source>
        <dbReference type="ARBA" id="ARBA00023136"/>
    </source>
</evidence>
<dbReference type="EMBL" id="JAFBFH010000009">
    <property type="protein sequence ID" value="MBM7714763.1"/>
    <property type="molecule type" value="Genomic_DNA"/>
</dbReference>
<keyword evidence="2" id="KW-1003">Cell membrane</keyword>
<reference evidence="7 8" key="1">
    <citation type="submission" date="2021-01" db="EMBL/GenBank/DDBJ databases">
        <title>Genomic Encyclopedia of Type Strains, Phase IV (KMG-IV): sequencing the most valuable type-strain genomes for metagenomic binning, comparative biology and taxonomic classification.</title>
        <authorList>
            <person name="Goeker M."/>
        </authorList>
    </citation>
    <scope>NUCLEOTIDE SEQUENCE [LARGE SCALE GENOMIC DNA]</scope>
    <source>
        <strain evidence="7 8">DSM 105453</strain>
    </source>
</reference>